<evidence type="ECO:0000313" key="3">
    <source>
        <dbReference type="Proteomes" id="UP000604243"/>
    </source>
</evidence>
<name>A0ABQ3FBR6_9GAMM</name>
<dbReference type="PROSITE" id="PS51459">
    <property type="entry name" value="FIDO"/>
    <property type="match status" value="1"/>
</dbReference>
<protein>
    <submittedName>
        <fullName evidence="2">Death-on-curing family protein</fullName>
    </submittedName>
</protein>
<dbReference type="PANTHER" id="PTHR39426">
    <property type="entry name" value="HOMOLOGY TO DEATH-ON-CURING PROTEIN OF PHAGE P1"/>
    <property type="match status" value="1"/>
</dbReference>
<organism evidence="2 3">
    <name type="scientific">Kushneria pakistanensis</name>
    <dbReference type="NCBI Taxonomy" id="1508770"/>
    <lineage>
        <taxon>Bacteria</taxon>
        <taxon>Pseudomonadati</taxon>
        <taxon>Pseudomonadota</taxon>
        <taxon>Gammaproteobacteria</taxon>
        <taxon>Oceanospirillales</taxon>
        <taxon>Halomonadaceae</taxon>
        <taxon>Kushneria</taxon>
    </lineage>
</organism>
<dbReference type="Pfam" id="PF02661">
    <property type="entry name" value="Fic"/>
    <property type="match status" value="1"/>
</dbReference>
<gene>
    <name evidence="2" type="ORF">GCM10010082_05890</name>
</gene>
<proteinExistence type="predicted"/>
<dbReference type="PANTHER" id="PTHR39426:SF1">
    <property type="entry name" value="HOMOLOGY TO DEATH-ON-CURING PROTEIN OF PHAGE P1"/>
    <property type="match status" value="1"/>
</dbReference>
<keyword evidence="3" id="KW-1185">Reference proteome</keyword>
<dbReference type="InterPro" id="IPR053737">
    <property type="entry name" value="Type_II_TA_Toxin"/>
</dbReference>
<dbReference type="EMBL" id="BMZM01000001">
    <property type="protein sequence ID" value="GHC17511.1"/>
    <property type="molecule type" value="Genomic_DNA"/>
</dbReference>
<dbReference type="InterPro" id="IPR003812">
    <property type="entry name" value="Fido"/>
</dbReference>
<dbReference type="Proteomes" id="UP000604243">
    <property type="component" value="Unassembled WGS sequence"/>
</dbReference>
<comment type="caution">
    <text evidence="2">The sequence shown here is derived from an EMBL/GenBank/DDBJ whole genome shotgun (WGS) entry which is preliminary data.</text>
</comment>
<dbReference type="RefSeq" id="WP_189514946.1">
    <property type="nucleotide sequence ID" value="NZ_BMZM01000001.1"/>
</dbReference>
<evidence type="ECO:0000313" key="2">
    <source>
        <dbReference type="EMBL" id="GHC17511.1"/>
    </source>
</evidence>
<accession>A0ABQ3FBR6</accession>
<reference evidence="3" key="1">
    <citation type="journal article" date="2019" name="Int. J. Syst. Evol. Microbiol.">
        <title>The Global Catalogue of Microorganisms (GCM) 10K type strain sequencing project: providing services to taxonomists for standard genome sequencing and annotation.</title>
        <authorList>
            <consortium name="The Broad Institute Genomics Platform"/>
            <consortium name="The Broad Institute Genome Sequencing Center for Infectious Disease"/>
            <person name="Wu L."/>
            <person name="Ma J."/>
        </authorList>
    </citation>
    <scope>NUCLEOTIDE SEQUENCE [LARGE SCALE GENOMIC DNA]</scope>
    <source>
        <strain evidence="3">KCTC 42082</strain>
    </source>
</reference>
<dbReference type="NCBIfam" id="TIGR01550">
    <property type="entry name" value="DOC_P1"/>
    <property type="match status" value="1"/>
</dbReference>
<evidence type="ECO:0000259" key="1">
    <source>
        <dbReference type="PROSITE" id="PS51459"/>
    </source>
</evidence>
<feature type="domain" description="Fido" evidence="1">
    <location>
        <begin position="18"/>
        <end position="136"/>
    </location>
</feature>
<sequence>MDGQQCDEDYCLENIRYLFVYEIVDMNQQVLALTPGEPFGLLKPEQLQSVVMRPKQVSYYEQSEDVFLMAAAYGDALTNWHIFANANKRTAAHAVYVFLKINGFLLQAPQNEIKEIYEGLAIGIYDMHDLSDWLYQWCVPHDASQLND</sequence>
<dbReference type="InterPro" id="IPR006440">
    <property type="entry name" value="Doc"/>
</dbReference>
<dbReference type="Gene3D" id="1.20.120.1870">
    <property type="entry name" value="Fic/DOC protein, Fido domain"/>
    <property type="match status" value="1"/>
</dbReference>